<feature type="region of interest" description="Disordered" evidence="14">
    <location>
        <begin position="63"/>
        <end position="126"/>
    </location>
</feature>
<feature type="compositionally biased region" description="Basic and acidic residues" evidence="14">
    <location>
        <begin position="93"/>
        <end position="109"/>
    </location>
</feature>
<dbReference type="GO" id="GO:0005891">
    <property type="term" value="C:voltage-gated calcium channel complex"/>
    <property type="evidence" value="ECO:0007669"/>
    <property type="project" value="TreeGrafter"/>
</dbReference>
<dbReference type="InterPro" id="IPR011992">
    <property type="entry name" value="EF-hand-dom_pair"/>
</dbReference>
<dbReference type="Gene3D" id="1.10.238.10">
    <property type="entry name" value="EF-hand"/>
    <property type="match status" value="1"/>
</dbReference>
<feature type="domain" description="EF-hand" evidence="16">
    <location>
        <begin position="580"/>
        <end position="615"/>
    </location>
</feature>
<keyword evidence="12" id="KW-0325">Glycoprotein</keyword>
<evidence type="ECO:0000313" key="17">
    <source>
        <dbReference type="EMBL" id="CAE8673996.1"/>
    </source>
</evidence>
<reference evidence="17" key="1">
    <citation type="submission" date="2021-02" db="EMBL/GenBank/DDBJ databases">
        <authorList>
            <person name="Dougan E. K."/>
            <person name="Rhodes N."/>
            <person name="Thang M."/>
            <person name="Chan C."/>
        </authorList>
    </citation>
    <scope>NUCLEOTIDE SEQUENCE</scope>
</reference>
<evidence type="ECO:0000256" key="6">
    <source>
        <dbReference type="ARBA" id="ARBA00022692"/>
    </source>
</evidence>
<keyword evidence="5" id="KW-0107">Calcium channel</keyword>
<evidence type="ECO:0000256" key="4">
    <source>
        <dbReference type="ARBA" id="ARBA00022568"/>
    </source>
</evidence>
<feature type="transmembrane region" description="Helical" evidence="15">
    <location>
        <begin position="296"/>
        <end position="314"/>
    </location>
</feature>
<proteinExistence type="predicted"/>
<evidence type="ECO:0000256" key="3">
    <source>
        <dbReference type="ARBA" id="ARBA00022553"/>
    </source>
</evidence>
<feature type="compositionally biased region" description="Basic and acidic residues" evidence="14">
    <location>
        <begin position="67"/>
        <end position="82"/>
    </location>
</feature>
<accession>A0A813JFW0</accession>
<protein>
    <recommendedName>
        <fullName evidence="16">EF-hand domain-containing protein</fullName>
    </recommendedName>
</protein>
<dbReference type="InterPro" id="IPR050599">
    <property type="entry name" value="VDCC_alpha-1_subunit"/>
</dbReference>
<keyword evidence="3" id="KW-0597">Phosphoprotein</keyword>
<evidence type="ECO:0000259" key="16">
    <source>
        <dbReference type="PROSITE" id="PS50222"/>
    </source>
</evidence>
<keyword evidence="7" id="KW-0106">Calcium</keyword>
<dbReference type="InterPro" id="IPR027359">
    <property type="entry name" value="Volt_channel_dom_sf"/>
</dbReference>
<organism evidence="17 18">
    <name type="scientific">Polarella glacialis</name>
    <name type="common">Dinoflagellate</name>
    <dbReference type="NCBI Taxonomy" id="89957"/>
    <lineage>
        <taxon>Eukaryota</taxon>
        <taxon>Sar</taxon>
        <taxon>Alveolata</taxon>
        <taxon>Dinophyceae</taxon>
        <taxon>Suessiales</taxon>
        <taxon>Suessiaceae</taxon>
        <taxon>Polarella</taxon>
    </lineage>
</organism>
<dbReference type="PANTHER" id="PTHR45628">
    <property type="entry name" value="VOLTAGE-DEPENDENT CALCIUM CHANNEL TYPE A SUBUNIT ALPHA-1"/>
    <property type="match status" value="1"/>
</dbReference>
<keyword evidence="8" id="KW-0851">Voltage-gated channel</keyword>
<dbReference type="InterPro" id="IPR018247">
    <property type="entry name" value="EF_Hand_1_Ca_BS"/>
</dbReference>
<gene>
    <name evidence="17" type="ORF">PGLA2088_LOCUS18768</name>
</gene>
<dbReference type="PANTHER" id="PTHR45628:SF7">
    <property type="entry name" value="VOLTAGE-DEPENDENT CALCIUM CHANNEL TYPE A SUBUNIT ALPHA-1"/>
    <property type="match status" value="1"/>
</dbReference>
<dbReference type="SMART" id="SM00054">
    <property type="entry name" value="EFh"/>
    <property type="match status" value="2"/>
</dbReference>
<comment type="subcellular location">
    <subcellularLocation>
        <location evidence="1">Membrane</location>
        <topology evidence="1">Multi-pass membrane protein</topology>
    </subcellularLocation>
</comment>
<dbReference type="Proteomes" id="UP000626109">
    <property type="component" value="Unassembled WGS sequence"/>
</dbReference>
<evidence type="ECO:0000256" key="8">
    <source>
        <dbReference type="ARBA" id="ARBA00022882"/>
    </source>
</evidence>
<evidence type="ECO:0000313" key="18">
    <source>
        <dbReference type="Proteomes" id="UP000626109"/>
    </source>
</evidence>
<dbReference type="Gene3D" id="1.20.120.350">
    <property type="entry name" value="Voltage-gated potassium channels. Chain C"/>
    <property type="match status" value="1"/>
</dbReference>
<evidence type="ECO:0000256" key="12">
    <source>
        <dbReference type="ARBA" id="ARBA00023180"/>
    </source>
</evidence>
<evidence type="ECO:0000256" key="13">
    <source>
        <dbReference type="ARBA" id="ARBA00023303"/>
    </source>
</evidence>
<dbReference type="GO" id="GO:0098703">
    <property type="term" value="P:calcium ion import across plasma membrane"/>
    <property type="evidence" value="ECO:0007669"/>
    <property type="project" value="TreeGrafter"/>
</dbReference>
<evidence type="ECO:0000256" key="15">
    <source>
        <dbReference type="SAM" id="Phobius"/>
    </source>
</evidence>
<feature type="transmembrane region" description="Helical" evidence="15">
    <location>
        <begin position="255"/>
        <end position="276"/>
    </location>
</feature>
<keyword evidence="2" id="KW-0813">Transport</keyword>
<dbReference type="SUPFAM" id="SSF47473">
    <property type="entry name" value="EF-hand"/>
    <property type="match status" value="1"/>
</dbReference>
<evidence type="ECO:0000256" key="10">
    <source>
        <dbReference type="ARBA" id="ARBA00023065"/>
    </source>
</evidence>
<dbReference type="GO" id="GO:0005509">
    <property type="term" value="F:calcium ion binding"/>
    <property type="evidence" value="ECO:0007669"/>
    <property type="project" value="InterPro"/>
</dbReference>
<dbReference type="PROSITE" id="PS00018">
    <property type="entry name" value="EF_HAND_1"/>
    <property type="match status" value="1"/>
</dbReference>
<dbReference type="PROSITE" id="PS50222">
    <property type="entry name" value="EF_HAND_2"/>
    <property type="match status" value="2"/>
</dbReference>
<dbReference type="InterPro" id="IPR002048">
    <property type="entry name" value="EF_hand_dom"/>
</dbReference>
<dbReference type="InterPro" id="IPR005821">
    <property type="entry name" value="Ion_trans_dom"/>
</dbReference>
<dbReference type="EMBL" id="CAJNNW010024742">
    <property type="protein sequence ID" value="CAE8673996.1"/>
    <property type="molecule type" value="Genomic_DNA"/>
</dbReference>
<evidence type="ECO:0000256" key="9">
    <source>
        <dbReference type="ARBA" id="ARBA00022989"/>
    </source>
</evidence>
<dbReference type="GO" id="GO:0008331">
    <property type="term" value="F:high voltage-gated calcium channel activity"/>
    <property type="evidence" value="ECO:0007669"/>
    <property type="project" value="TreeGrafter"/>
</dbReference>
<keyword evidence="9 15" id="KW-1133">Transmembrane helix</keyword>
<feature type="transmembrane region" description="Helical" evidence="15">
    <location>
        <begin position="411"/>
        <end position="431"/>
    </location>
</feature>
<dbReference type="SUPFAM" id="SSF81324">
    <property type="entry name" value="Voltage-gated potassium channels"/>
    <property type="match status" value="1"/>
</dbReference>
<evidence type="ECO:0000256" key="14">
    <source>
        <dbReference type="SAM" id="MobiDB-lite"/>
    </source>
</evidence>
<feature type="transmembrane region" description="Helical" evidence="15">
    <location>
        <begin position="491"/>
        <end position="513"/>
    </location>
</feature>
<evidence type="ECO:0000256" key="5">
    <source>
        <dbReference type="ARBA" id="ARBA00022673"/>
    </source>
</evidence>
<feature type="domain" description="EF-hand" evidence="16">
    <location>
        <begin position="537"/>
        <end position="572"/>
    </location>
</feature>
<feature type="transmembrane region" description="Helical" evidence="15">
    <location>
        <begin position="334"/>
        <end position="355"/>
    </location>
</feature>
<evidence type="ECO:0000256" key="7">
    <source>
        <dbReference type="ARBA" id="ARBA00022837"/>
    </source>
</evidence>
<keyword evidence="10" id="KW-0406">Ion transport</keyword>
<keyword evidence="6 15" id="KW-0812">Transmembrane</keyword>
<dbReference type="Gene3D" id="1.10.287.70">
    <property type="match status" value="1"/>
</dbReference>
<feature type="region of interest" description="Disordered" evidence="14">
    <location>
        <begin position="1"/>
        <end position="29"/>
    </location>
</feature>
<keyword evidence="4" id="KW-0109">Calcium transport</keyword>
<dbReference type="Pfam" id="PF00520">
    <property type="entry name" value="Ion_trans"/>
    <property type="match status" value="1"/>
</dbReference>
<evidence type="ECO:0000256" key="1">
    <source>
        <dbReference type="ARBA" id="ARBA00004141"/>
    </source>
</evidence>
<comment type="caution">
    <text evidence="17">The sequence shown here is derived from an EMBL/GenBank/DDBJ whole genome shotgun (WGS) entry which is preliminary data.</text>
</comment>
<name>A0A813JFW0_POLGL</name>
<sequence>MRDHESFLADPPADDEQAKTSTEEPEMSMTARVVEDLAREISLLTKKHQIELQTAIERFASNSHCKPSRDWVEKDDWQKPSERQAFQRKKTNRSLEHFEEQKPEAERQALQRKKTNRSLANVEEEKVEAERQALQRKKTNRSLVSFEEQKPEAFVVQEEQPADDACWSGSEPSSADLEGLVNVVPMPAGERNWKNGPRRLAVASIAVAKLRKSKTSAEKLENKQSKKNLLKLAPVVEWHDIPWLQRVTTSKTYEYASIVTIVLNSVYIGWQTQFLAARAYEDSQAGLPLQTGTPDGFAVLGVLFNVLFTIDLGMRWKSEGFFEFWRSQDIMWNLLDLMIVIIGLIDLSMQIYLWAGDGEGSDAAEALSKFSVHRMLRIVRVVKVARAIRVMKFFRELRMMVFSILNSMKSLLWVMLVLALLFYVFGISFTSAVTEYLETAEMWNDSEYADLIFYFGSLDRAWVSLYMAIAGGNDWCVYYEALAQVSGLYKMLFLAFVTFSIFAVLNIVTGVFVDSALSANITDRDQLVQEEMDFKKGQLTTMRKIFEELDEDGSGLFSLMEFQERLSDPRVQAYFSTLKLDVTDATALFALLDDDQSNEVSIDEFVSGCYKLQGEARALDAKLMQYEVKNINKTLMTLIDSLKPTLDALTPPDNIAVSRKSTLKL</sequence>
<evidence type="ECO:0000256" key="2">
    <source>
        <dbReference type="ARBA" id="ARBA00022448"/>
    </source>
</evidence>
<evidence type="ECO:0000256" key="11">
    <source>
        <dbReference type="ARBA" id="ARBA00023136"/>
    </source>
</evidence>
<keyword evidence="11 15" id="KW-0472">Membrane</keyword>
<keyword evidence="13" id="KW-0407">Ion channel</keyword>
<dbReference type="AlphaFoldDB" id="A0A813JFW0"/>